<sequence>MLAGLLAAACMAPLGAPANAQTDLPARQDVFLAGYISAVLERDFALPADAVIVRDGVVYLREEAIGGKSSAEITRAIQKLKGVKNVAVLPAGGTPGTGPTAAAAQPIMADPQQRPAAEGVPVATAPAAAQETVILPPGKPLFNALLADPRWAHFSASYQYYMDDQDVEHAGSTSFGETFSLLRGPAPYGGSWELGFQAGVFAVFDLNSESKDLINADYWVGIPITYRRDAFSAMARVYHQSSHLGDEFILRENITTGDRVNLSYEAVDLLLSYEFTEEFRLYGGGGFMFHTEPSDLAPWSTQVGFEVTPDMTLFDGLAKPIFAADLQHREENDWSTDMSLRGGVEFTNPVFGGRRIMLLLEYYSGRNPNGQFYDRRLEYVGLGAHIFY</sequence>
<keyword evidence="3" id="KW-1185">Reference proteome</keyword>
<protein>
    <recommendedName>
        <fullName evidence="4">DUF1207 domain-containing protein</fullName>
    </recommendedName>
</protein>
<feature type="chain" id="PRO_5007602252" description="DUF1207 domain-containing protein" evidence="1">
    <location>
        <begin position="21"/>
        <end position="388"/>
    </location>
</feature>
<evidence type="ECO:0000313" key="2">
    <source>
        <dbReference type="EMBL" id="KZD09073.1"/>
    </source>
</evidence>
<dbReference type="Proteomes" id="UP000076400">
    <property type="component" value="Unassembled WGS sequence"/>
</dbReference>
<comment type="caution">
    <text evidence="2">The sequence shown here is derived from an EMBL/GenBank/DDBJ whole genome shotgun (WGS) entry which is preliminary data.</text>
</comment>
<dbReference type="Pfam" id="PF06727">
    <property type="entry name" value="DUF1207"/>
    <property type="match status" value="1"/>
</dbReference>
<dbReference type="AlphaFoldDB" id="A0A154W6I4"/>
<evidence type="ECO:0000256" key="1">
    <source>
        <dbReference type="SAM" id="SignalP"/>
    </source>
</evidence>
<evidence type="ECO:0008006" key="4">
    <source>
        <dbReference type="Google" id="ProtNLM"/>
    </source>
</evidence>
<accession>A0A154W6I4</accession>
<proteinExistence type="predicted"/>
<organism evidence="2 3">
    <name type="scientific">Oceanibaculum pacificum</name>
    <dbReference type="NCBI Taxonomy" id="580166"/>
    <lineage>
        <taxon>Bacteria</taxon>
        <taxon>Pseudomonadati</taxon>
        <taxon>Pseudomonadota</taxon>
        <taxon>Alphaproteobacteria</taxon>
        <taxon>Rhodospirillales</taxon>
        <taxon>Oceanibaculaceae</taxon>
        <taxon>Oceanibaculum</taxon>
    </lineage>
</organism>
<gene>
    <name evidence="2" type="ORF">AUP43_07670</name>
</gene>
<evidence type="ECO:0000313" key="3">
    <source>
        <dbReference type="Proteomes" id="UP000076400"/>
    </source>
</evidence>
<reference evidence="2 3" key="1">
    <citation type="submission" date="2015-12" db="EMBL/GenBank/DDBJ databases">
        <title>Genome sequence of Oceanibaculum pacificum MCCC 1A02656.</title>
        <authorList>
            <person name="Lu L."/>
            <person name="Lai Q."/>
            <person name="Shao Z."/>
            <person name="Qian P."/>
        </authorList>
    </citation>
    <scope>NUCLEOTIDE SEQUENCE [LARGE SCALE GENOMIC DNA]</scope>
    <source>
        <strain evidence="2 3">MCCC 1A02656</strain>
    </source>
</reference>
<dbReference type="STRING" id="580166.AUP43_07670"/>
<dbReference type="InterPro" id="IPR009599">
    <property type="entry name" value="DUF1207"/>
</dbReference>
<name>A0A154W6I4_9PROT</name>
<keyword evidence="1" id="KW-0732">Signal</keyword>
<feature type="signal peptide" evidence="1">
    <location>
        <begin position="1"/>
        <end position="20"/>
    </location>
</feature>
<dbReference type="EMBL" id="LPXN01000100">
    <property type="protein sequence ID" value="KZD09073.1"/>
    <property type="molecule type" value="Genomic_DNA"/>
</dbReference>